<dbReference type="GO" id="GO:0005886">
    <property type="term" value="C:plasma membrane"/>
    <property type="evidence" value="ECO:0007669"/>
    <property type="project" value="UniProtKB-SubCell"/>
</dbReference>
<evidence type="ECO:0000256" key="2">
    <source>
        <dbReference type="ARBA" id="ARBA00022692"/>
    </source>
</evidence>
<accession>A0A0F5MWH5</accession>
<feature type="transmembrane region" description="Helical" evidence="5">
    <location>
        <begin position="240"/>
        <end position="259"/>
    </location>
</feature>
<evidence type="ECO:0000313" key="9">
    <source>
        <dbReference type="Proteomes" id="UP000192327"/>
    </source>
</evidence>
<dbReference type="STRING" id="342002.BST15_03945"/>
<organism evidence="6 8">
    <name type="scientific">Mycolicibacter arupensis</name>
    <dbReference type="NCBI Taxonomy" id="342002"/>
    <lineage>
        <taxon>Bacteria</taxon>
        <taxon>Bacillati</taxon>
        <taxon>Actinomycetota</taxon>
        <taxon>Actinomycetes</taxon>
        <taxon>Mycobacteriales</taxon>
        <taxon>Mycobacteriaceae</taxon>
        <taxon>Mycolicibacter</taxon>
    </lineage>
</organism>
<dbReference type="InterPro" id="IPR002781">
    <property type="entry name" value="TM_pro_TauE-like"/>
</dbReference>
<feature type="transmembrane region" description="Helical" evidence="5">
    <location>
        <begin position="105"/>
        <end position="122"/>
    </location>
</feature>
<gene>
    <name evidence="7" type="ORF">BST15_03945</name>
    <name evidence="6" type="ORF">WR43_10950</name>
</gene>
<dbReference type="Proteomes" id="UP000192327">
    <property type="component" value="Unassembled WGS sequence"/>
</dbReference>
<reference evidence="8" key="1">
    <citation type="submission" date="2015-04" db="EMBL/GenBank/DDBJ databases">
        <title>Genome sequence of Mycobacterium arupense GUC1.</title>
        <authorList>
            <person name="Greninger A.L."/>
            <person name="Cunningham G."/>
            <person name="Chiu C.Y."/>
            <person name="Miller S."/>
        </authorList>
    </citation>
    <scope>NUCLEOTIDE SEQUENCE [LARGE SCALE GENOMIC DNA]</scope>
    <source>
        <strain evidence="8">GUC1</strain>
    </source>
</reference>
<proteinExistence type="inferred from homology"/>
<comment type="similarity">
    <text evidence="5">Belongs to the 4-toluene sulfonate uptake permease (TSUP) (TC 2.A.102) family.</text>
</comment>
<keyword evidence="9" id="KW-1185">Reference proteome</keyword>
<evidence type="ECO:0000256" key="5">
    <source>
        <dbReference type="RuleBase" id="RU363041"/>
    </source>
</evidence>
<feature type="transmembrane region" description="Helical" evidence="5">
    <location>
        <begin position="7"/>
        <end position="35"/>
    </location>
</feature>
<dbReference type="AlphaFoldDB" id="A0A0F5MWH5"/>
<comment type="subcellular location">
    <subcellularLocation>
        <location evidence="5">Cell membrane</location>
        <topology evidence="5">Multi-pass membrane protein</topology>
    </subcellularLocation>
    <subcellularLocation>
        <location evidence="1">Membrane</location>
        <topology evidence="1">Multi-pass membrane protein</topology>
    </subcellularLocation>
</comment>
<evidence type="ECO:0000313" key="8">
    <source>
        <dbReference type="Proteomes" id="UP000034416"/>
    </source>
</evidence>
<keyword evidence="4 5" id="KW-0472">Membrane</keyword>
<dbReference type="EMBL" id="LASW01000042">
    <property type="protein sequence ID" value="KKB99168.1"/>
    <property type="molecule type" value="Genomic_DNA"/>
</dbReference>
<dbReference type="PANTHER" id="PTHR43483">
    <property type="entry name" value="MEMBRANE TRANSPORTER PROTEIN HI_0806-RELATED"/>
    <property type="match status" value="1"/>
</dbReference>
<keyword evidence="2 5" id="KW-0812">Transmembrane</keyword>
<feature type="transmembrane region" description="Helical" evidence="5">
    <location>
        <begin position="213"/>
        <end position="234"/>
    </location>
</feature>
<evidence type="ECO:0000313" key="6">
    <source>
        <dbReference type="EMBL" id="KKB99168.1"/>
    </source>
</evidence>
<comment type="caution">
    <text evidence="6">The sequence shown here is derived from an EMBL/GenBank/DDBJ whole genome shotgun (WGS) entry which is preliminary data.</text>
</comment>
<feature type="transmembrane region" description="Helical" evidence="5">
    <location>
        <begin position="177"/>
        <end position="201"/>
    </location>
</feature>
<keyword evidence="3 5" id="KW-1133">Transmembrane helix</keyword>
<reference evidence="7 9" key="3">
    <citation type="submission" date="2016-12" db="EMBL/GenBank/DDBJ databases">
        <title>The new phylogeny of genus Mycobacterium.</title>
        <authorList>
            <person name="Tortoli E."/>
            <person name="Trovato A."/>
            <person name="Cirillo D.M."/>
        </authorList>
    </citation>
    <scope>NUCLEOTIDE SEQUENCE [LARGE SCALE GENOMIC DNA]</scope>
    <source>
        <strain evidence="7 9">DSM 44942</strain>
    </source>
</reference>
<name>A0A0F5MWH5_9MYCO</name>
<evidence type="ECO:0000256" key="1">
    <source>
        <dbReference type="ARBA" id="ARBA00004141"/>
    </source>
</evidence>
<dbReference type="Pfam" id="PF01925">
    <property type="entry name" value="TauE"/>
    <property type="match status" value="1"/>
</dbReference>
<feature type="transmembrane region" description="Helical" evidence="5">
    <location>
        <begin position="77"/>
        <end position="99"/>
    </location>
</feature>
<keyword evidence="5" id="KW-1003">Cell membrane</keyword>
<dbReference type="PATRIC" id="fig|342002.3.peg.3197"/>
<dbReference type="PANTHER" id="PTHR43483:SF3">
    <property type="entry name" value="MEMBRANE TRANSPORTER PROTEIN HI_0806-RELATED"/>
    <property type="match status" value="1"/>
</dbReference>
<reference evidence="6" key="2">
    <citation type="submission" date="2015-04" db="EMBL/GenBank/DDBJ databases">
        <title>Genome sequence of Mycobacterium arupense strain GUC1.</title>
        <authorList>
            <person name="Greninger A.L."/>
            <person name="Cunningham G."/>
            <person name="Chiu C.Y."/>
            <person name="Miller S."/>
        </authorList>
    </citation>
    <scope>NUCLEOTIDE SEQUENCE</scope>
    <source>
        <strain evidence="6">GUC1</strain>
    </source>
</reference>
<evidence type="ECO:0000313" key="7">
    <source>
        <dbReference type="EMBL" id="ORA00373.1"/>
    </source>
</evidence>
<dbReference type="OrthoDB" id="9788634at2"/>
<feature type="transmembrane region" description="Helical" evidence="5">
    <location>
        <begin position="47"/>
        <end position="65"/>
    </location>
</feature>
<evidence type="ECO:0000256" key="4">
    <source>
        <dbReference type="ARBA" id="ARBA00023136"/>
    </source>
</evidence>
<sequence>MVGACDLLAVSFLAGLLVAVVTTPIGVSGAVFLLPLQVSVLGVPSPAVTPTNLLFNIVAIPGALARYRSQAPLRSPLTAVLLIGTLPGVVLGACIRAFLIPGIQVFRLLIAGILVPLGISLIHGRRHRHAHASAIPPTRRATIALAFGVGVVGGIYGIGGGSLLSPILVHRGTPLPIVAPAALVCTFITSLVGASAYLILAATTTGLPIAPDWSIGLVAGAGGLVGGYLGVRLGPRLPEAVLRIALGAIATATGALYVLQSL</sequence>
<dbReference type="Proteomes" id="UP000034416">
    <property type="component" value="Unassembled WGS sequence"/>
</dbReference>
<evidence type="ECO:0000256" key="3">
    <source>
        <dbReference type="ARBA" id="ARBA00022989"/>
    </source>
</evidence>
<dbReference type="EMBL" id="MVHH01000005">
    <property type="protein sequence ID" value="ORA00373.1"/>
    <property type="molecule type" value="Genomic_DNA"/>
</dbReference>
<protein>
    <recommendedName>
        <fullName evidence="5">Probable membrane transporter protein</fullName>
    </recommendedName>
</protein>
<feature type="transmembrane region" description="Helical" evidence="5">
    <location>
        <begin position="143"/>
        <end position="165"/>
    </location>
</feature>